<gene>
    <name evidence="3" type="ORF">J8A68_004362</name>
</gene>
<name>A0A8J5QJW7_9ASCO</name>
<evidence type="ECO:0000256" key="2">
    <source>
        <dbReference type="SAM" id="Phobius"/>
    </source>
</evidence>
<dbReference type="PROSITE" id="PS50012">
    <property type="entry name" value="RCC1_3"/>
    <property type="match status" value="1"/>
</dbReference>
<dbReference type="GeneID" id="73471162"/>
<dbReference type="PANTHER" id="PTHR47563">
    <property type="entry name" value="PROTEIN FMP25, MITOCHONDRIAL"/>
    <property type="match status" value="1"/>
</dbReference>
<evidence type="ECO:0000256" key="1">
    <source>
        <dbReference type="PROSITE-ProRule" id="PRU00235"/>
    </source>
</evidence>
<accession>A0A8J5QJW7</accession>
<dbReference type="RefSeq" id="XP_049262333.1">
    <property type="nucleotide sequence ID" value="XM_049408312.1"/>
</dbReference>
<protein>
    <recommendedName>
        <fullName evidence="5">Protein FMP25, mitochondrial</fullName>
    </recommendedName>
</protein>
<dbReference type="InterPro" id="IPR053245">
    <property type="entry name" value="MitoProcess-Associated"/>
</dbReference>
<keyword evidence="2" id="KW-1133">Transmembrane helix</keyword>
<feature type="transmembrane region" description="Helical" evidence="2">
    <location>
        <begin position="149"/>
        <end position="168"/>
    </location>
</feature>
<dbReference type="EMBL" id="JAGSYN010000184">
    <property type="protein sequence ID" value="KAG7662100.1"/>
    <property type="molecule type" value="Genomic_DNA"/>
</dbReference>
<dbReference type="InterPro" id="IPR000408">
    <property type="entry name" value="Reg_chr_condens"/>
</dbReference>
<evidence type="ECO:0000313" key="3">
    <source>
        <dbReference type="EMBL" id="KAG7662100.1"/>
    </source>
</evidence>
<evidence type="ECO:0000313" key="4">
    <source>
        <dbReference type="Proteomes" id="UP000694255"/>
    </source>
</evidence>
<keyword evidence="2" id="KW-0812">Transmembrane</keyword>
<dbReference type="PANTHER" id="PTHR47563:SF1">
    <property type="entry name" value="PROTEIN FMP25, MITOCHONDRIAL"/>
    <property type="match status" value="1"/>
</dbReference>
<feature type="repeat" description="RCC1" evidence="1">
    <location>
        <begin position="446"/>
        <end position="517"/>
    </location>
</feature>
<dbReference type="GO" id="GO:0005743">
    <property type="term" value="C:mitochondrial inner membrane"/>
    <property type="evidence" value="ECO:0007669"/>
    <property type="project" value="TreeGrafter"/>
</dbReference>
<comment type="caution">
    <text evidence="3">The sequence shown here is derived from an EMBL/GenBank/DDBJ whole genome shotgun (WGS) entry which is preliminary data.</text>
</comment>
<dbReference type="Pfam" id="PF13540">
    <property type="entry name" value="RCC1_2"/>
    <property type="match status" value="1"/>
</dbReference>
<keyword evidence="4" id="KW-1185">Reference proteome</keyword>
<proteinExistence type="predicted"/>
<sequence>MLSRSRLVVRTLPISRRVLPKTSGSIRYVSSNNKEVKDDSDSKFDSIDEFNKHRVQYNFGHNFNELEDLEPITNPDVKREVETKQQNSINLDDEMMQNVNTMLEQDPRLAGLKPGSAKYKEILHYLHEEFQKQQQKERKRWEFNERMRGVLLGAVAVVGILSAHQIFMNYEYLKNKIMANITYKGVDESKAKDMASPELNTKKASNLKDALSNELHESILETVQDSKQVPGLYVFGSHNSQKLPARIPFFDNMLLKDVYVSGDYLAAVNDAGKVYELYKGLQEPQLVNLPFKVQSIGASGPFLYFLTNKGQVNYIPRGDQKVTNFLPTSTRNWIGLLKQTKYATLSTQDPIKQMSTGKDHLTLLTTQGKILIVNSNPTNPENYGQFGPAYSPYDKSKAIPFNQPIDITLLNNEIVIRKDGTKFIQPRVFSSIAAGQHFNIASDQSGNIWTWGKNLSGQCGVELSETTELRPIPKVVLTKEDFKRICRSSLDANPNTEEFSVREVFAGDESSYILLNYADGRQKEQDIVLSFGNGINGQLGGNRYLHVCSKPQVMKSLLGLTEYDEVRGKSVNIGIKDLNVGNKHLFVTLDTVGEMKDVLAVGENEHGQFGNGKRVKSSKPLQIPKLIEPEDVENNRGSMNKLVKKINDIVTNRLSMLHDHKLPSGANVEQVIVASDDASAIFYRRK</sequence>
<dbReference type="Proteomes" id="UP000694255">
    <property type="component" value="Unassembled WGS sequence"/>
</dbReference>
<organism evidence="3 4">
    <name type="scientific">[Candida] subhashii</name>
    <dbReference type="NCBI Taxonomy" id="561895"/>
    <lineage>
        <taxon>Eukaryota</taxon>
        <taxon>Fungi</taxon>
        <taxon>Dikarya</taxon>
        <taxon>Ascomycota</taxon>
        <taxon>Saccharomycotina</taxon>
        <taxon>Pichiomycetes</taxon>
        <taxon>Debaryomycetaceae</taxon>
        <taxon>Spathaspora</taxon>
    </lineage>
</organism>
<dbReference type="AlphaFoldDB" id="A0A8J5QJW7"/>
<dbReference type="GO" id="GO:0034551">
    <property type="term" value="P:mitochondrial respiratory chain complex III assembly"/>
    <property type="evidence" value="ECO:0007669"/>
    <property type="project" value="TreeGrafter"/>
</dbReference>
<dbReference type="OrthoDB" id="10256179at2759"/>
<evidence type="ECO:0008006" key="5">
    <source>
        <dbReference type="Google" id="ProtNLM"/>
    </source>
</evidence>
<reference evidence="3 4" key="1">
    <citation type="journal article" date="2021" name="DNA Res.">
        <title>Genome analysis of Candida subhashii reveals its hybrid nature and dual mitochondrial genome conformations.</title>
        <authorList>
            <person name="Mixao V."/>
            <person name="Hegedusova E."/>
            <person name="Saus E."/>
            <person name="Pryszcz L.P."/>
            <person name="Cillingova A."/>
            <person name="Nosek J."/>
            <person name="Gabaldon T."/>
        </authorList>
    </citation>
    <scope>NUCLEOTIDE SEQUENCE [LARGE SCALE GENOMIC DNA]</scope>
    <source>
        <strain evidence="3 4">CBS 10753</strain>
    </source>
</reference>
<keyword evidence="2" id="KW-0472">Membrane</keyword>